<proteinExistence type="predicted"/>
<dbReference type="AlphaFoldDB" id="A0AAD8YJU2"/>
<protein>
    <submittedName>
        <fullName evidence="1">Uncharacterized protein</fullName>
    </submittedName>
</protein>
<sequence length="430" mass="46297">MHALGGRYVSRMVLVASALMDIQDRGNGNKEVNIQGKSDSNFGAVIGLSEESFNIASNPRTSPTVTLVVGAPKIGLVRVFTCSTDGCIQRGEDIIGSGRFGNSLSIDGDNIAIGGAARETVSRRAATNGEVKVFTWSNDTWEQKGSVAIATPSSSTLSESPHQFRLEGYYVSLSGDYLAVGTLEGKVLPGPRFESAKLITQVFKWNNSTGWKEIRKTIYEETPFGTSWPLKSVVMKGGILAVGFNSSAEVYSWNETSQEWNPRQVELAKGPEGLLGFSVDLSEDASILAVGTSVENPLPTDESIRMYKWDGTQYNALFNGVPSGPAASLSLSGDGKALAVGLPFDSSNGGLTRVYNFYSESPCDDASEIPLRISFTTDGNPQETSWELQVDSEVKLISGSLSGHKYTTFVEEICVPAEACVSWILLVYMR</sequence>
<organism evidence="1 2">
    <name type="scientific">Skeletonema marinoi</name>
    <dbReference type="NCBI Taxonomy" id="267567"/>
    <lineage>
        <taxon>Eukaryota</taxon>
        <taxon>Sar</taxon>
        <taxon>Stramenopiles</taxon>
        <taxon>Ochrophyta</taxon>
        <taxon>Bacillariophyta</taxon>
        <taxon>Coscinodiscophyceae</taxon>
        <taxon>Thalassiosirophycidae</taxon>
        <taxon>Thalassiosirales</taxon>
        <taxon>Skeletonemataceae</taxon>
        <taxon>Skeletonema</taxon>
        <taxon>Skeletonema marinoi-dohrnii complex</taxon>
    </lineage>
</organism>
<keyword evidence="2" id="KW-1185">Reference proteome</keyword>
<dbReference type="Proteomes" id="UP001224775">
    <property type="component" value="Unassembled WGS sequence"/>
</dbReference>
<gene>
    <name evidence="1" type="ORF">QTG54_003012</name>
</gene>
<dbReference type="SUPFAM" id="SSF50965">
    <property type="entry name" value="Galactose oxidase, central domain"/>
    <property type="match status" value="1"/>
</dbReference>
<accession>A0AAD8YJU2</accession>
<reference evidence="1" key="1">
    <citation type="submission" date="2023-06" db="EMBL/GenBank/DDBJ databases">
        <title>Survivors Of The Sea: Transcriptome response of Skeletonema marinoi to long-term dormancy.</title>
        <authorList>
            <person name="Pinder M.I.M."/>
            <person name="Kourtchenko O."/>
            <person name="Robertson E.K."/>
            <person name="Larsson T."/>
            <person name="Maumus F."/>
            <person name="Osuna-Cruz C.M."/>
            <person name="Vancaester E."/>
            <person name="Stenow R."/>
            <person name="Vandepoele K."/>
            <person name="Ploug H."/>
            <person name="Bruchert V."/>
            <person name="Godhe A."/>
            <person name="Topel M."/>
        </authorList>
    </citation>
    <scope>NUCLEOTIDE SEQUENCE</scope>
    <source>
        <strain evidence="1">R05AC</strain>
    </source>
</reference>
<evidence type="ECO:0000313" key="1">
    <source>
        <dbReference type="EMBL" id="KAK1746405.1"/>
    </source>
</evidence>
<evidence type="ECO:0000313" key="2">
    <source>
        <dbReference type="Proteomes" id="UP001224775"/>
    </source>
</evidence>
<dbReference type="PANTHER" id="PTHR36220:SF1">
    <property type="entry name" value="GAMMA TUBULIN COMPLEX COMPONENT C-TERMINAL DOMAIN-CONTAINING PROTEIN"/>
    <property type="match status" value="1"/>
</dbReference>
<dbReference type="PANTHER" id="PTHR36220">
    <property type="entry name" value="UNNAMED PRODUCT"/>
    <property type="match status" value="1"/>
</dbReference>
<name>A0AAD8YJU2_9STRA</name>
<dbReference type="InterPro" id="IPR011043">
    <property type="entry name" value="Gal_Oxase/kelch_b-propeller"/>
</dbReference>
<comment type="caution">
    <text evidence="1">The sequence shown here is derived from an EMBL/GenBank/DDBJ whole genome shotgun (WGS) entry which is preliminary data.</text>
</comment>
<dbReference type="EMBL" id="JATAAI010000004">
    <property type="protein sequence ID" value="KAK1746405.1"/>
    <property type="molecule type" value="Genomic_DNA"/>
</dbReference>